<organism evidence="1 2">
    <name type="scientific">Hibiscus sabdariffa</name>
    <name type="common">roselle</name>
    <dbReference type="NCBI Taxonomy" id="183260"/>
    <lineage>
        <taxon>Eukaryota</taxon>
        <taxon>Viridiplantae</taxon>
        <taxon>Streptophyta</taxon>
        <taxon>Embryophyta</taxon>
        <taxon>Tracheophyta</taxon>
        <taxon>Spermatophyta</taxon>
        <taxon>Magnoliopsida</taxon>
        <taxon>eudicotyledons</taxon>
        <taxon>Gunneridae</taxon>
        <taxon>Pentapetalae</taxon>
        <taxon>rosids</taxon>
        <taxon>malvids</taxon>
        <taxon>Malvales</taxon>
        <taxon>Malvaceae</taxon>
        <taxon>Malvoideae</taxon>
        <taxon>Hibiscus</taxon>
    </lineage>
</organism>
<keyword evidence="2" id="KW-1185">Reference proteome</keyword>
<dbReference type="CDD" id="cd02947">
    <property type="entry name" value="TRX_family"/>
    <property type="match status" value="1"/>
</dbReference>
<comment type="caution">
    <text evidence="1">The sequence shown here is derived from an EMBL/GenBank/DDBJ whole genome shotgun (WGS) entry which is preliminary data.</text>
</comment>
<dbReference type="Proteomes" id="UP001396334">
    <property type="component" value="Unassembled WGS sequence"/>
</dbReference>
<evidence type="ECO:0000313" key="1">
    <source>
        <dbReference type="EMBL" id="KAK8985009.1"/>
    </source>
</evidence>
<protein>
    <recommendedName>
        <fullName evidence="3">Thioredoxin domain-containing protein</fullName>
    </recommendedName>
</protein>
<name>A0ABR2P9M3_9ROSI</name>
<accession>A0ABR2P9M3</accession>
<proteinExistence type="predicted"/>
<gene>
    <name evidence="1" type="ORF">V6N11_082629</name>
</gene>
<dbReference type="Gene3D" id="3.40.30.10">
    <property type="entry name" value="Glutaredoxin"/>
    <property type="match status" value="1"/>
</dbReference>
<sequence length="162" mass="18259">MENLEKEASVLNPNSQRPKNSNIGKTCIPGFVVESIDVVVVDIAIAIRWRSRERTGVKVVRVHLEVLDRFQAGFPTWPSRLKWSSTLELDGTETEPTALDAAVVILPAFCKLSNKFPKLSFVYADTDECPETTQHIRYTPTFHFYRDGERANEMFGAGEEGL</sequence>
<reference evidence="1 2" key="1">
    <citation type="journal article" date="2024" name="G3 (Bethesda)">
        <title>Genome assembly of Hibiscus sabdariffa L. provides insights into metabolisms of medicinal natural products.</title>
        <authorList>
            <person name="Kim T."/>
        </authorList>
    </citation>
    <scope>NUCLEOTIDE SEQUENCE [LARGE SCALE GENOMIC DNA]</scope>
    <source>
        <strain evidence="1">TK-2024</strain>
        <tissue evidence="1">Old leaves</tissue>
    </source>
</reference>
<dbReference type="InterPro" id="IPR036249">
    <property type="entry name" value="Thioredoxin-like_sf"/>
</dbReference>
<dbReference type="InterPro" id="IPR044193">
    <property type="entry name" value="TRL33"/>
</dbReference>
<evidence type="ECO:0008006" key="3">
    <source>
        <dbReference type="Google" id="ProtNLM"/>
    </source>
</evidence>
<dbReference type="EMBL" id="JBBPBN010000072">
    <property type="protein sequence ID" value="KAK8985009.1"/>
    <property type="molecule type" value="Genomic_DNA"/>
</dbReference>
<dbReference type="PANTHER" id="PTHR47571:SF1">
    <property type="entry name" value="THIOREDOXIN-LIKE 3-3"/>
    <property type="match status" value="1"/>
</dbReference>
<dbReference type="PANTHER" id="PTHR47571">
    <property type="entry name" value="THIOREDOXIN-LIKE 3-3"/>
    <property type="match status" value="1"/>
</dbReference>
<dbReference type="SUPFAM" id="SSF52833">
    <property type="entry name" value="Thioredoxin-like"/>
    <property type="match status" value="1"/>
</dbReference>
<evidence type="ECO:0000313" key="2">
    <source>
        <dbReference type="Proteomes" id="UP001396334"/>
    </source>
</evidence>